<feature type="chain" id="PRO_5001578330" description="Lipoprotein" evidence="1">
    <location>
        <begin position="31"/>
        <end position="154"/>
    </location>
</feature>
<organism evidence="2 3">
    <name type="scientific">Hyphomonas johnsonii MHS-2</name>
    <dbReference type="NCBI Taxonomy" id="1280950"/>
    <lineage>
        <taxon>Bacteria</taxon>
        <taxon>Pseudomonadati</taxon>
        <taxon>Pseudomonadota</taxon>
        <taxon>Alphaproteobacteria</taxon>
        <taxon>Hyphomonadales</taxon>
        <taxon>Hyphomonadaceae</taxon>
        <taxon>Hyphomonas</taxon>
    </lineage>
</organism>
<keyword evidence="3" id="KW-1185">Reference proteome</keyword>
<reference evidence="2 3" key="1">
    <citation type="journal article" date="2014" name="Antonie Van Leeuwenhoek">
        <title>Hyphomonas beringensis sp. nov. and Hyphomonas chukchiensis sp. nov., isolated from surface seawater of the Bering Sea and Chukchi Sea.</title>
        <authorList>
            <person name="Li C."/>
            <person name="Lai Q."/>
            <person name="Li G."/>
            <person name="Dong C."/>
            <person name="Wang J."/>
            <person name="Liao Y."/>
            <person name="Shao Z."/>
        </authorList>
    </citation>
    <scope>NUCLEOTIDE SEQUENCE [LARGE SCALE GENOMIC DNA]</scope>
    <source>
        <strain evidence="2 3">MHS-2</strain>
    </source>
</reference>
<comment type="caution">
    <text evidence="2">The sequence shown here is derived from an EMBL/GenBank/DDBJ whole genome shotgun (WGS) entry which is preliminary data.</text>
</comment>
<sequence length="154" mass="16469">MTKSVFKRRLLLSAIATGAFGIVPIGPAVADGPAPADVSTEPEQVSLPEGFPETINFPVGTRIVSASGGQPPEYASRNYQVDGQVNDTVESTVAFFTEMIEKNGYEILEIEKGNATLIRFDTIGLDDASIMVMDMFGDGTATFSMSLIMDPEPE</sequence>
<name>A0A059FTU6_9PROT</name>
<dbReference type="PATRIC" id="fig|1280950.3.peg.411"/>
<dbReference type="EMBL" id="ARYK01000001">
    <property type="protein sequence ID" value="KCZ94110.1"/>
    <property type="molecule type" value="Genomic_DNA"/>
</dbReference>
<evidence type="ECO:0000256" key="1">
    <source>
        <dbReference type="SAM" id="SignalP"/>
    </source>
</evidence>
<keyword evidence="1" id="KW-0732">Signal</keyword>
<feature type="signal peptide" evidence="1">
    <location>
        <begin position="1"/>
        <end position="30"/>
    </location>
</feature>
<dbReference type="Proteomes" id="UP000025171">
    <property type="component" value="Unassembled WGS sequence"/>
</dbReference>
<accession>A0A059FTU6</accession>
<evidence type="ECO:0008006" key="4">
    <source>
        <dbReference type="Google" id="ProtNLM"/>
    </source>
</evidence>
<dbReference type="OrthoDB" id="7630982at2"/>
<dbReference type="STRING" id="1280950.HJO_02005"/>
<protein>
    <recommendedName>
        <fullName evidence="4">Lipoprotein</fullName>
    </recommendedName>
</protein>
<evidence type="ECO:0000313" key="3">
    <source>
        <dbReference type="Proteomes" id="UP000025171"/>
    </source>
</evidence>
<dbReference type="RefSeq" id="WP_035613026.1">
    <property type="nucleotide sequence ID" value="NZ_ARYK01000001.1"/>
</dbReference>
<evidence type="ECO:0000313" key="2">
    <source>
        <dbReference type="EMBL" id="KCZ94110.1"/>
    </source>
</evidence>
<dbReference type="AlphaFoldDB" id="A0A059FTU6"/>
<gene>
    <name evidence="2" type="ORF">HJO_02005</name>
</gene>
<proteinExistence type="predicted"/>